<organism evidence="1 2">
    <name type="scientific">Rhodobium orientis</name>
    <dbReference type="NCBI Taxonomy" id="34017"/>
    <lineage>
        <taxon>Bacteria</taxon>
        <taxon>Pseudomonadati</taxon>
        <taxon>Pseudomonadota</taxon>
        <taxon>Alphaproteobacteria</taxon>
        <taxon>Hyphomicrobiales</taxon>
        <taxon>Rhodobiaceae</taxon>
        <taxon>Rhodobium</taxon>
    </lineage>
</organism>
<name>A0A327JLS6_9HYPH</name>
<gene>
    <name evidence="1" type="ORF">CH339_10970</name>
</gene>
<dbReference type="InterPro" id="IPR029062">
    <property type="entry name" value="Class_I_gatase-like"/>
</dbReference>
<keyword evidence="2" id="KW-1185">Reference proteome</keyword>
<dbReference type="RefSeq" id="WP_111434405.1">
    <property type="nucleotide sequence ID" value="NZ_JACIGG010000003.1"/>
</dbReference>
<dbReference type="SUPFAM" id="SSF52317">
    <property type="entry name" value="Class I glutamine amidotransferase-like"/>
    <property type="match status" value="1"/>
</dbReference>
<accession>A0A327JLS6</accession>
<comment type="caution">
    <text evidence="1">The sequence shown here is derived from an EMBL/GenBank/DDBJ whole genome shotgun (WGS) entry which is preliminary data.</text>
</comment>
<proteinExistence type="predicted"/>
<dbReference type="Proteomes" id="UP000249299">
    <property type="component" value="Unassembled WGS sequence"/>
</dbReference>
<dbReference type="PANTHER" id="PTHR43235">
    <property type="entry name" value="GLUTAMINE AMIDOTRANSFERASE PB2B2.05-RELATED"/>
    <property type="match status" value="1"/>
</dbReference>
<dbReference type="InterPro" id="IPR011697">
    <property type="entry name" value="Peptidase_C26"/>
</dbReference>
<evidence type="ECO:0000313" key="2">
    <source>
        <dbReference type="Proteomes" id="UP000249299"/>
    </source>
</evidence>
<dbReference type="Pfam" id="PF07722">
    <property type="entry name" value="Peptidase_C26"/>
    <property type="match status" value="1"/>
</dbReference>
<dbReference type="PANTHER" id="PTHR43235:SF1">
    <property type="entry name" value="GLUTAMINE AMIDOTRANSFERASE PB2B2.05-RELATED"/>
    <property type="match status" value="1"/>
</dbReference>
<protein>
    <submittedName>
        <fullName evidence="1">Uncharacterized protein</fullName>
    </submittedName>
</protein>
<dbReference type="GO" id="GO:0016811">
    <property type="term" value="F:hydrolase activity, acting on carbon-nitrogen (but not peptide) bonds, in linear amides"/>
    <property type="evidence" value="ECO:0007669"/>
    <property type="project" value="InterPro"/>
</dbReference>
<evidence type="ECO:0000313" key="1">
    <source>
        <dbReference type="EMBL" id="RAI27257.1"/>
    </source>
</evidence>
<dbReference type="Gene3D" id="3.40.50.880">
    <property type="match status" value="1"/>
</dbReference>
<dbReference type="AlphaFoldDB" id="A0A327JLS6"/>
<dbReference type="GO" id="GO:0005829">
    <property type="term" value="C:cytosol"/>
    <property type="evidence" value="ECO:0007669"/>
    <property type="project" value="TreeGrafter"/>
</dbReference>
<dbReference type="InterPro" id="IPR044668">
    <property type="entry name" value="PuuD-like"/>
</dbReference>
<dbReference type="CDD" id="cd01745">
    <property type="entry name" value="GATase1_2"/>
    <property type="match status" value="1"/>
</dbReference>
<dbReference type="OrthoDB" id="9813383at2"/>
<dbReference type="PROSITE" id="PS51273">
    <property type="entry name" value="GATASE_TYPE_1"/>
    <property type="match status" value="1"/>
</dbReference>
<reference evidence="1 2" key="1">
    <citation type="submission" date="2017-07" db="EMBL/GenBank/DDBJ databases">
        <title>Draft Genome Sequences of Select Purple Nonsulfur Bacteria.</title>
        <authorList>
            <person name="Lasarre B."/>
            <person name="Mckinlay J.B."/>
        </authorList>
    </citation>
    <scope>NUCLEOTIDE SEQUENCE [LARGE SCALE GENOMIC DNA]</scope>
    <source>
        <strain evidence="1 2">DSM 11290</strain>
    </source>
</reference>
<sequence>MRLRKAKTTPCIGVTTSAGGGRYMWWFYFLSLRLYGVRPVRLIAPIDDVDISSFDGLIIGGGDNIGAGLYQGDLTLDINIDPARDAMELRLLDLAARCKVPVLGVCRGAQLLNVFRGGSLHQDLHKSYDDVPHMWTPLPKKYVTIEAGSKLAGFLGRARFKANSLHRQAIDRLGEGMEVSARDEYGIVQGIEDPKARFLIGVQWHPEFLIYRASQRHLFRAFLNAAEAYCAER</sequence>
<dbReference type="EMBL" id="NPEV01000020">
    <property type="protein sequence ID" value="RAI27257.1"/>
    <property type="molecule type" value="Genomic_DNA"/>
</dbReference>